<feature type="compositionally biased region" description="Low complexity" evidence="1">
    <location>
        <begin position="199"/>
        <end position="226"/>
    </location>
</feature>
<feature type="chain" id="PRO_5046665270" evidence="2">
    <location>
        <begin position="19"/>
        <end position="384"/>
    </location>
</feature>
<comment type="caution">
    <text evidence="3">The sequence shown here is derived from an EMBL/GenBank/DDBJ whole genome shotgun (WGS) entry which is preliminary data.</text>
</comment>
<keyword evidence="4" id="KW-1185">Reference proteome</keyword>
<feature type="signal peptide" evidence="2">
    <location>
        <begin position="1"/>
        <end position="18"/>
    </location>
</feature>
<proteinExistence type="predicted"/>
<evidence type="ECO:0000256" key="2">
    <source>
        <dbReference type="SAM" id="SignalP"/>
    </source>
</evidence>
<sequence>MRSVIVVFLLSLIHCAVAQDITGIWRGHFSDNNRMNQILNIDDRYRFEVQIAQTDKKLQAITYSYKNTEFYAKASATGSINPKTGKVRVLELKIIEVRKGMNTMVCSMDCMLTWTKSGDEEFLEGTFVAMNTLDSSFCGRGTVFLRKEAISDFYKEPFVARKEKEIAKKLAAVNAVPKPIDTVQTKPAPVAKTKTAPVAKTSPKPATGTPAKKPATKEAAPIAKAAPPKKPETKLTPQEIEPISRPDTPKKTVVVSPGKSFSTNIPSVIKNRENEVTKTIIVKSNEVDLYIYDNGTIDHDTISVYLDNKLVVSHKMLSLEPIIVKVKLDTTNNYHEVVMVAENLGDIPPNTSLMVVKAGDQQYEVRISSTEQKNAVVIFKYAGD</sequence>
<dbReference type="Proteomes" id="UP001226434">
    <property type="component" value="Unassembled WGS sequence"/>
</dbReference>
<keyword evidence="2" id="KW-0732">Signal</keyword>
<dbReference type="EMBL" id="JASBRG010000003">
    <property type="protein sequence ID" value="MDI3319104.1"/>
    <property type="molecule type" value="Genomic_DNA"/>
</dbReference>
<evidence type="ECO:0000256" key="1">
    <source>
        <dbReference type="SAM" id="MobiDB-lite"/>
    </source>
</evidence>
<reference evidence="3 4" key="1">
    <citation type="submission" date="2023-05" db="EMBL/GenBank/DDBJ databases">
        <title>Genome sequence of Pinibacter sp. MAH-24.</title>
        <authorList>
            <person name="Huq M.A."/>
        </authorList>
    </citation>
    <scope>NUCLEOTIDE SEQUENCE [LARGE SCALE GENOMIC DNA]</scope>
    <source>
        <strain evidence="3 4">MAH-24</strain>
    </source>
</reference>
<organism evidence="3 4">
    <name type="scientific">Pinibacter soli</name>
    <dbReference type="NCBI Taxonomy" id="3044211"/>
    <lineage>
        <taxon>Bacteria</taxon>
        <taxon>Pseudomonadati</taxon>
        <taxon>Bacteroidota</taxon>
        <taxon>Chitinophagia</taxon>
        <taxon>Chitinophagales</taxon>
        <taxon>Chitinophagaceae</taxon>
        <taxon>Pinibacter</taxon>
    </lineage>
</organism>
<gene>
    <name evidence="3" type="ORF">QJ048_04935</name>
</gene>
<evidence type="ECO:0000313" key="4">
    <source>
        <dbReference type="Proteomes" id="UP001226434"/>
    </source>
</evidence>
<name>A0ABT6R961_9BACT</name>
<accession>A0ABT6R961</accession>
<protein>
    <submittedName>
        <fullName evidence="3">Uncharacterized protein</fullName>
    </submittedName>
</protein>
<evidence type="ECO:0000313" key="3">
    <source>
        <dbReference type="EMBL" id="MDI3319104.1"/>
    </source>
</evidence>
<dbReference type="RefSeq" id="WP_282333221.1">
    <property type="nucleotide sequence ID" value="NZ_JASBRG010000003.1"/>
</dbReference>
<feature type="region of interest" description="Disordered" evidence="1">
    <location>
        <begin position="184"/>
        <end position="257"/>
    </location>
</feature>